<sequence>MNFNLLFDQQTESQWLELWLKESGGKSIDEFIKEVDNHFVIRPYYSHESAKVTSSDIVRTYSEPVVADWIDFGNFPAEKINSEILKSLISGATGLYVNVYHQLNWETALREVGMEYITSVFDFRGDFSAGYRNLEAFLSLTRLENSADKVKVVLPWTTNAELFREILLDLNEIHSGFLIDLAEPLEAGVPPGQALALGMGMLHEIYSVKPTLLKKIGYLTCCNGLVYQDFVLNRALRLLHLSWKAKTGADVESVYIHTRTGRSDLISIDHHTNLIKNSIKVISAIVSGADGITVLPYKTGDAHNADALRLARNQALIAIHESKLNRYRDPLAGSYAFETMTDGLIDAALDHLEKINKYPSVFDFIGSLDLTNSVNSYRKKLTDEFIKGNRILIGVTKFQPKDETLKSIKIDSKEGSPFAPFVIQNEFL</sequence>
<dbReference type="Pfam" id="PF01642">
    <property type="entry name" value="MM_CoA_mutase"/>
    <property type="match status" value="1"/>
</dbReference>
<organism evidence="2 3">
    <name type="scientific">Schleiferia thermophila</name>
    <dbReference type="NCBI Taxonomy" id="884107"/>
    <lineage>
        <taxon>Bacteria</taxon>
        <taxon>Pseudomonadati</taxon>
        <taxon>Bacteroidota</taxon>
        <taxon>Flavobacteriia</taxon>
        <taxon>Flavobacteriales</taxon>
        <taxon>Schleiferiaceae</taxon>
        <taxon>Schleiferia</taxon>
    </lineage>
</organism>
<comment type="caution">
    <text evidence="2">The sequence shown here is derived from an EMBL/GenBank/DDBJ whole genome shotgun (WGS) entry which is preliminary data.</text>
</comment>
<dbReference type="GO" id="GO:0031419">
    <property type="term" value="F:cobalamin binding"/>
    <property type="evidence" value="ECO:0007669"/>
    <property type="project" value="InterPro"/>
</dbReference>
<dbReference type="PANTHER" id="PTHR48101:SF1">
    <property type="entry name" value="METHYLMALONYL-COA MUTASE, LARGE SUBUNIT"/>
    <property type="match status" value="1"/>
</dbReference>
<keyword evidence="3" id="KW-1185">Reference proteome</keyword>
<protein>
    <submittedName>
        <fullName evidence="2">Methylmalonyl-CoA mutase</fullName>
    </submittedName>
</protein>
<dbReference type="GO" id="GO:0016866">
    <property type="term" value="F:intramolecular transferase activity"/>
    <property type="evidence" value="ECO:0007669"/>
    <property type="project" value="InterPro"/>
</dbReference>
<gene>
    <name evidence="2" type="ORF">DES35_101554</name>
</gene>
<evidence type="ECO:0000259" key="1">
    <source>
        <dbReference type="Pfam" id="PF01642"/>
    </source>
</evidence>
<dbReference type="InterPro" id="IPR016176">
    <property type="entry name" value="Cbl-dep_enz_cat"/>
</dbReference>
<dbReference type="AlphaFoldDB" id="A0A369A7K3"/>
<dbReference type="Proteomes" id="UP000253517">
    <property type="component" value="Unassembled WGS sequence"/>
</dbReference>
<evidence type="ECO:0000313" key="3">
    <source>
        <dbReference type="Proteomes" id="UP000253517"/>
    </source>
</evidence>
<dbReference type="Gene3D" id="3.20.20.240">
    <property type="entry name" value="Methylmalonyl-CoA mutase"/>
    <property type="match status" value="1"/>
</dbReference>
<reference evidence="2 3" key="1">
    <citation type="submission" date="2018-07" db="EMBL/GenBank/DDBJ databases">
        <title>Genomic Encyclopedia of Type Strains, Phase IV (KMG-IV): sequencing the most valuable type-strain genomes for metagenomic binning, comparative biology and taxonomic classification.</title>
        <authorList>
            <person name="Goeker M."/>
        </authorList>
    </citation>
    <scope>NUCLEOTIDE SEQUENCE [LARGE SCALE GENOMIC DNA]</scope>
    <source>
        <strain evidence="2 3">DSM 21410</strain>
    </source>
</reference>
<dbReference type="PANTHER" id="PTHR48101">
    <property type="entry name" value="METHYLMALONYL-COA MUTASE, MITOCHONDRIAL-RELATED"/>
    <property type="match status" value="1"/>
</dbReference>
<dbReference type="RefSeq" id="WP_037355808.1">
    <property type="nucleotide sequence ID" value="NZ_BHZF01000001.1"/>
</dbReference>
<dbReference type="SUPFAM" id="SSF51703">
    <property type="entry name" value="Cobalamin (vitamin B12)-dependent enzymes"/>
    <property type="match status" value="1"/>
</dbReference>
<dbReference type="EMBL" id="QPJS01000001">
    <property type="protein sequence ID" value="RCX05269.1"/>
    <property type="molecule type" value="Genomic_DNA"/>
</dbReference>
<accession>A0A369A7K3</accession>
<feature type="domain" description="Methylmalonyl-CoA mutase alpha/beta chain catalytic" evidence="1">
    <location>
        <begin position="233"/>
        <end position="412"/>
    </location>
</feature>
<dbReference type="InterPro" id="IPR006099">
    <property type="entry name" value="MeMalonylCoA_mutase_a/b_cat"/>
</dbReference>
<evidence type="ECO:0000313" key="2">
    <source>
        <dbReference type="EMBL" id="RCX05269.1"/>
    </source>
</evidence>
<proteinExistence type="predicted"/>
<name>A0A369A7K3_9FLAO</name>